<reference evidence="1 2" key="1">
    <citation type="submission" date="2020-08" db="EMBL/GenBank/DDBJ databases">
        <title>Sequencing the genomes of 1000 actinobacteria strains.</title>
        <authorList>
            <person name="Klenk H.-P."/>
        </authorList>
    </citation>
    <scope>NUCLEOTIDE SEQUENCE [LARGE SCALE GENOMIC DNA]</scope>
    <source>
        <strain evidence="1 2">DSM 23889</strain>
    </source>
</reference>
<name>A0A840X6Z9_9MICO</name>
<dbReference type="EMBL" id="JACHBS010000001">
    <property type="protein sequence ID" value="MBB5618323.1"/>
    <property type="molecule type" value="Genomic_DNA"/>
</dbReference>
<dbReference type="OrthoDB" id="21342at2"/>
<gene>
    <name evidence="1" type="ORF">BJ959_001819</name>
</gene>
<dbReference type="InterPro" id="IPR011009">
    <property type="entry name" value="Kinase-like_dom_sf"/>
</dbReference>
<dbReference type="Proteomes" id="UP000552883">
    <property type="component" value="Unassembled WGS sequence"/>
</dbReference>
<evidence type="ECO:0000313" key="1">
    <source>
        <dbReference type="EMBL" id="MBB5618323.1"/>
    </source>
</evidence>
<evidence type="ECO:0008006" key="3">
    <source>
        <dbReference type="Google" id="ProtNLM"/>
    </source>
</evidence>
<comment type="caution">
    <text evidence="1">The sequence shown here is derived from an EMBL/GenBank/DDBJ whole genome shotgun (WGS) entry which is preliminary data.</text>
</comment>
<dbReference type="SUPFAM" id="SSF56112">
    <property type="entry name" value="Protein kinase-like (PK-like)"/>
    <property type="match status" value="1"/>
</dbReference>
<proteinExistence type="predicted"/>
<dbReference type="AlphaFoldDB" id="A0A840X6Z9"/>
<organism evidence="1 2">
    <name type="scientific">Microcella frigidaquae</name>
    <dbReference type="NCBI Taxonomy" id="424758"/>
    <lineage>
        <taxon>Bacteria</taxon>
        <taxon>Bacillati</taxon>
        <taxon>Actinomycetota</taxon>
        <taxon>Actinomycetes</taxon>
        <taxon>Micrococcales</taxon>
        <taxon>Microbacteriaceae</taxon>
        <taxon>Microcella</taxon>
    </lineage>
</organism>
<accession>A0A840X6Z9</accession>
<protein>
    <recommendedName>
        <fullName evidence="3">Phosphotransferase enzyme family protein</fullName>
    </recommendedName>
</protein>
<dbReference type="RefSeq" id="WP_153982234.1">
    <property type="nucleotide sequence ID" value="NZ_BAAANZ010000002.1"/>
</dbReference>
<dbReference type="Gene3D" id="1.10.510.10">
    <property type="entry name" value="Transferase(Phosphotransferase) domain 1"/>
    <property type="match status" value="1"/>
</dbReference>
<sequence length="323" mass="35823">MSIEAVSGAMGPDASVALGAVTDARPRLASDAEVLDRVHRTLGPVDVVAEHTGAHRLSRVLHVVTRGGEQAVVKWHRDAGPHRRESEALAQYAAALGGDAPRIVITEPSLRMVTLSRLLGEPAAGTPHERDPDVHMRLGELVRRLHDAEPPRRHGRFGPMIAAEFERWSRAADELWGDGLDGLDERAERLAAERHLLRQHVAAALDIGELDHVPAHRQLTARHWIIDPGGHVRLIDFSHLEFEPRIVDLLWLEFGPWRDEPWLRAAFLHGYGRTPTERDDLALRAVAATRALELMVRGESRGHAAERALGRSMVDRLLGTTLF</sequence>
<keyword evidence="2" id="KW-1185">Reference proteome</keyword>
<evidence type="ECO:0000313" key="2">
    <source>
        <dbReference type="Proteomes" id="UP000552883"/>
    </source>
</evidence>